<dbReference type="RefSeq" id="WP_242286267.1">
    <property type="nucleotide sequence ID" value="NZ_JAKKSL010000002.1"/>
</dbReference>
<name>A0ABS9X135_9GAMM</name>
<comment type="caution">
    <text evidence="1">The sequence shown here is derived from an EMBL/GenBank/DDBJ whole genome shotgun (WGS) entry which is preliminary data.</text>
</comment>
<dbReference type="EMBL" id="JAKKSL010000002">
    <property type="protein sequence ID" value="MCI2283924.1"/>
    <property type="molecule type" value="Genomic_DNA"/>
</dbReference>
<organism evidence="1 2">
    <name type="scientific">Colwellia maritima</name>
    <dbReference type="NCBI Taxonomy" id="2912588"/>
    <lineage>
        <taxon>Bacteria</taxon>
        <taxon>Pseudomonadati</taxon>
        <taxon>Pseudomonadota</taxon>
        <taxon>Gammaproteobacteria</taxon>
        <taxon>Alteromonadales</taxon>
        <taxon>Colwelliaceae</taxon>
        <taxon>Colwellia</taxon>
    </lineage>
</organism>
<reference evidence="1" key="1">
    <citation type="submission" date="2022-01" db="EMBL/GenBank/DDBJ databases">
        <title>Colwellia maritima, isolated from seawater.</title>
        <authorList>
            <person name="Kristyanto S."/>
            <person name="Jung J."/>
            <person name="Jeon C.O."/>
        </authorList>
    </citation>
    <scope>NUCLEOTIDE SEQUENCE</scope>
    <source>
        <strain evidence="1">MSW7</strain>
    </source>
</reference>
<protein>
    <submittedName>
        <fullName evidence="1">Uncharacterized protein</fullName>
    </submittedName>
</protein>
<dbReference type="Proteomes" id="UP001139646">
    <property type="component" value="Unassembled WGS sequence"/>
</dbReference>
<proteinExistence type="predicted"/>
<keyword evidence="2" id="KW-1185">Reference proteome</keyword>
<evidence type="ECO:0000313" key="2">
    <source>
        <dbReference type="Proteomes" id="UP001139646"/>
    </source>
</evidence>
<accession>A0ABS9X135</accession>
<evidence type="ECO:0000313" key="1">
    <source>
        <dbReference type="EMBL" id="MCI2283924.1"/>
    </source>
</evidence>
<gene>
    <name evidence="1" type="ORF">L3081_11560</name>
</gene>
<sequence>MELDKFVAKTLVMICKGVSEAQTTAKEFGGNVNERPQTAKSSDWAKNSTLLQQVEFDVAVTTEDTSNGEGKISVIGMGLNTGNSSKDTISSRINFKGRIIRTPILN</sequence>